<comment type="caution">
    <text evidence="1">The sequence shown here is derived from an EMBL/GenBank/DDBJ whole genome shotgun (WGS) entry which is preliminary data.</text>
</comment>
<proteinExistence type="predicted"/>
<dbReference type="EMBL" id="MU275903">
    <property type="protein sequence ID" value="KAI0047508.1"/>
    <property type="molecule type" value="Genomic_DNA"/>
</dbReference>
<reference evidence="1" key="1">
    <citation type="submission" date="2021-02" db="EMBL/GenBank/DDBJ databases">
        <authorList>
            <consortium name="DOE Joint Genome Institute"/>
            <person name="Ahrendt S."/>
            <person name="Looney B.P."/>
            <person name="Miyauchi S."/>
            <person name="Morin E."/>
            <person name="Drula E."/>
            <person name="Courty P.E."/>
            <person name="Chicoki N."/>
            <person name="Fauchery L."/>
            <person name="Kohler A."/>
            <person name="Kuo A."/>
            <person name="Labutti K."/>
            <person name="Pangilinan J."/>
            <person name="Lipzen A."/>
            <person name="Riley R."/>
            <person name="Andreopoulos W."/>
            <person name="He G."/>
            <person name="Johnson J."/>
            <person name="Barry K.W."/>
            <person name="Grigoriev I.V."/>
            <person name="Nagy L."/>
            <person name="Hibbett D."/>
            <person name="Henrissat B."/>
            <person name="Matheny P.B."/>
            <person name="Labbe J."/>
            <person name="Martin F."/>
        </authorList>
    </citation>
    <scope>NUCLEOTIDE SEQUENCE</scope>
    <source>
        <strain evidence="1">FP105234-sp</strain>
    </source>
</reference>
<organism evidence="1 2">
    <name type="scientific">Auriscalpium vulgare</name>
    <dbReference type="NCBI Taxonomy" id="40419"/>
    <lineage>
        <taxon>Eukaryota</taxon>
        <taxon>Fungi</taxon>
        <taxon>Dikarya</taxon>
        <taxon>Basidiomycota</taxon>
        <taxon>Agaricomycotina</taxon>
        <taxon>Agaricomycetes</taxon>
        <taxon>Russulales</taxon>
        <taxon>Auriscalpiaceae</taxon>
        <taxon>Auriscalpium</taxon>
    </lineage>
</organism>
<evidence type="ECO:0000313" key="2">
    <source>
        <dbReference type="Proteomes" id="UP000814033"/>
    </source>
</evidence>
<keyword evidence="2" id="KW-1185">Reference proteome</keyword>
<name>A0ACB8RUE5_9AGAM</name>
<reference evidence="1" key="2">
    <citation type="journal article" date="2022" name="New Phytol.">
        <title>Evolutionary transition to the ectomycorrhizal habit in the genomes of a hyperdiverse lineage of mushroom-forming fungi.</title>
        <authorList>
            <person name="Looney B."/>
            <person name="Miyauchi S."/>
            <person name="Morin E."/>
            <person name="Drula E."/>
            <person name="Courty P.E."/>
            <person name="Kohler A."/>
            <person name="Kuo A."/>
            <person name="LaButti K."/>
            <person name="Pangilinan J."/>
            <person name="Lipzen A."/>
            <person name="Riley R."/>
            <person name="Andreopoulos W."/>
            <person name="He G."/>
            <person name="Johnson J."/>
            <person name="Nolan M."/>
            <person name="Tritt A."/>
            <person name="Barry K.W."/>
            <person name="Grigoriev I.V."/>
            <person name="Nagy L.G."/>
            <person name="Hibbett D."/>
            <person name="Henrissat B."/>
            <person name="Matheny P.B."/>
            <person name="Labbe J."/>
            <person name="Martin F.M."/>
        </authorList>
    </citation>
    <scope>NUCLEOTIDE SEQUENCE</scope>
    <source>
        <strain evidence="1">FP105234-sp</strain>
    </source>
</reference>
<protein>
    <submittedName>
        <fullName evidence="1">Uncharacterized protein</fullName>
    </submittedName>
</protein>
<gene>
    <name evidence="1" type="ORF">FA95DRAFT_1662926</name>
</gene>
<evidence type="ECO:0000313" key="1">
    <source>
        <dbReference type="EMBL" id="KAI0047508.1"/>
    </source>
</evidence>
<accession>A0ACB8RUE5</accession>
<sequence>MDNDELQWRMQEDADSEADEQREAEARERAALVAAAIIAVGIEETHRQRVERRSAHRTYLCRPQLLPNPREGTPWQRLYESRSDRAFVTTMGVDVACFEAILAAGFADMWNLTPIPRADVPTTSNPRPERRSLDAAGALGLVLHYLSSTMREVSLQQIFAIIPTTCSRYITFGLSILLKTVRTMSDATIPWPQGDTYEEYTLLIQSRHPLLVGAFGSVDGLNLPCQTSDDLEIENATFNGWLHDHFISSVLAFAATGIIIWCKLNCPGSWHNARIAKPLYTKLLEQTPSGYFLVADTAFPRGTNEIRGRIRAAMKAGQSLPQDKEARDQLLKFDRQLLSYRQTAEWGMRTIQGSFGRLRIPLEIENGARRGDLLEVCVRLHNLRTLRVGINQIRSVYVPIWKTDDQGVWDGFGDMLFSEQRKRDRVSRFHIEVAYN</sequence>
<dbReference type="Proteomes" id="UP000814033">
    <property type="component" value="Unassembled WGS sequence"/>
</dbReference>